<dbReference type="GO" id="GO:0000172">
    <property type="term" value="C:ribonuclease MRP complex"/>
    <property type="evidence" value="ECO:0007669"/>
    <property type="project" value="InterPro"/>
</dbReference>
<dbReference type="GO" id="GO:0001682">
    <property type="term" value="P:tRNA 5'-leader removal"/>
    <property type="evidence" value="ECO:0007669"/>
    <property type="project" value="InterPro"/>
</dbReference>
<feature type="domain" description="POP1 C-terminal" evidence="9">
    <location>
        <begin position="750"/>
        <end position="846"/>
    </location>
</feature>
<keyword evidence="5" id="KW-0539">Nucleus</keyword>
<evidence type="ECO:0000256" key="5">
    <source>
        <dbReference type="ARBA" id="ARBA00023242"/>
    </source>
</evidence>
<dbReference type="PANTHER" id="PTHR22731">
    <property type="entry name" value="RIBONUCLEASES P/MRP PROTEIN SUBUNIT POP1"/>
    <property type="match status" value="1"/>
</dbReference>
<gene>
    <name evidence="10" type="ORF">NE237_015866</name>
</gene>
<accession>A0A9Q0QRG8</accession>
<comment type="caution">
    <text evidence="10">The sequence shown here is derived from an EMBL/GenBank/DDBJ whole genome shotgun (WGS) entry which is preliminary data.</text>
</comment>
<dbReference type="InterPro" id="IPR009723">
    <property type="entry name" value="Pop1_N"/>
</dbReference>
<dbReference type="GO" id="GO:0005655">
    <property type="term" value="C:nucleolar ribonuclease P complex"/>
    <property type="evidence" value="ECO:0007669"/>
    <property type="project" value="InterPro"/>
</dbReference>
<feature type="domain" description="Pop1 N-terminal" evidence="7">
    <location>
        <begin position="50"/>
        <end position="178"/>
    </location>
</feature>
<feature type="compositionally biased region" description="Basic residues" evidence="6">
    <location>
        <begin position="65"/>
        <end position="75"/>
    </location>
</feature>
<feature type="domain" description="POPLD" evidence="8">
    <location>
        <begin position="502"/>
        <end position="589"/>
    </location>
</feature>
<evidence type="ECO:0000256" key="4">
    <source>
        <dbReference type="ARBA" id="ARBA00023136"/>
    </source>
</evidence>
<evidence type="ECO:0000259" key="8">
    <source>
        <dbReference type="Pfam" id="PF08170"/>
    </source>
</evidence>
<evidence type="ECO:0000256" key="6">
    <source>
        <dbReference type="SAM" id="MobiDB-lite"/>
    </source>
</evidence>
<evidence type="ECO:0000256" key="3">
    <source>
        <dbReference type="ARBA" id="ARBA00022694"/>
    </source>
</evidence>
<evidence type="ECO:0000313" key="11">
    <source>
        <dbReference type="Proteomes" id="UP001141806"/>
    </source>
</evidence>
<dbReference type="EMBL" id="JAMYWD010000006">
    <property type="protein sequence ID" value="KAJ4969165.1"/>
    <property type="molecule type" value="Genomic_DNA"/>
</dbReference>
<keyword evidence="3" id="KW-0819">tRNA processing</keyword>
<dbReference type="PROSITE" id="PS00236">
    <property type="entry name" value="NEUROTR_ION_CHANNEL"/>
    <property type="match status" value="1"/>
</dbReference>
<dbReference type="InterPro" id="IPR018000">
    <property type="entry name" value="Neurotransmitter_ion_chnl_CS"/>
</dbReference>
<feature type="compositionally biased region" description="Polar residues" evidence="6">
    <location>
        <begin position="78"/>
        <end position="87"/>
    </location>
</feature>
<organism evidence="10 11">
    <name type="scientific">Protea cynaroides</name>
    <dbReference type="NCBI Taxonomy" id="273540"/>
    <lineage>
        <taxon>Eukaryota</taxon>
        <taxon>Viridiplantae</taxon>
        <taxon>Streptophyta</taxon>
        <taxon>Embryophyta</taxon>
        <taxon>Tracheophyta</taxon>
        <taxon>Spermatophyta</taxon>
        <taxon>Magnoliopsida</taxon>
        <taxon>Proteales</taxon>
        <taxon>Proteaceae</taxon>
        <taxon>Protea</taxon>
    </lineage>
</organism>
<keyword evidence="4" id="KW-0472">Membrane</keyword>
<dbReference type="InterPro" id="IPR055079">
    <property type="entry name" value="POP1_C"/>
</dbReference>
<dbReference type="Pfam" id="PF08170">
    <property type="entry name" value="POPLD"/>
    <property type="match status" value="1"/>
</dbReference>
<feature type="region of interest" description="Disordered" evidence="6">
    <location>
        <begin position="1"/>
        <end position="20"/>
    </location>
</feature>
<dbReference type="GO" id="GO:0016020">
    <property type="term" value="C:membrane"/>
    <property type="evidence" value="ECO:0007669"/>
    <property type="project" value="UniProtKB-SubCell"/>
</dbReference>
<sequence length="856" mass="96123">MAAEGSKGPHTTTPPPRTINVKKFAESRSPELQALHSIISNRLNNDFRSRRDKRRRTTAHDNRVTKNRSKKKRKWGQIDSNEASTSEIDQKKVPRRVRRRIELRKNPEFGFSTSGDGTKRLRTHLWHAKRFAMTKLWGFYLPSGLHGRGRGSRAILKGFKHEALVHDASYFSAVQLEGPEDSLLTILRMALVPAPSLLLEEVSRSVLSGVSYGKAMLYHTGLLNSQPVAPVSYMWRPLDGQKLDIDAENLTSNGGSESQNTTCKSSFRQLWIWIHAAAFVEGYDALKFACQKLIDETGNSVNCFSLEGQMGKLEIMGSKAMQVLLKTLHPTAGISEARLPLWKFLASEAATDSQLKNNISLEHEEHLPSHAIVSLTVHDPRDLPLKRTAEATCSFQDYLLKDESKQLAALTGFSNNNKEELSAPWLKPEENGCFFSDSKGLWETGNGMNNPLEDSILCMEKHNQRLAFFNLDNSKSGMVTSEKMGQSFRSCPILLLKDSCIGWSIILPLSWVKAFWVPLVSHGARVVGLREKRWIACDVGLPSFPYDFPDCKAYTCFMTAEATTADKKAELRPIAMRPFTGPIPSPWCCVKSTIEEKSTKIQDIQNLDSKLLCGELVPSNSLPELYARNCNSTSGREKCSSFEGFVARTSCDLSSYLSIVHGGNLPLYPIALKGGKVLSKVMGDEGKFMLAPTIHLPLHVKLCFLRVRLRAYKEGVFEEGAVVYAPLLTDLELWTSRPDQDSRLQISQSSLSSYFKQEPCGMWNIQITDDPVASESHRWPIGFVTTGFVHGSKNPVAEALCEATQLAWLREEQWDKIPKKRRAKEIYVLVRNLRSTSYRLAFATIVLELRDDVEFM</sequence>
<comment type="subcellular location">
    <subcellularLocation>
        <location evidence="2">Membrane</location>
    </subcellularLocation>
    <subcellularLocation>
        <location evidence="1">Nucleus</location>
    </subcellularLocation>
</comment>
<evidence type="ECO:0000256" key="1">
    <source>
        <dbReference type="ARBA" id="ARBA00004123"/>
    </source>
</evidence>
<reference evidence="10" key="1">
    <citation type="journal article" date="2023" name="Plant J.">
        <title>The genome of the king protea, Protea cynaroides.</title>
        <authorList>
            <person name="Chang J."/>
            <person name="Duong T.A."/>
            <person name="Schoeman C."/>
            <person name="Ma X."/>
            <person name="Roodt D."/>
            <person name="Barker N."/>
            <person name="Li Z."/>
            <person name="Van de Peer Y."/>
            <person name="Mizrachi E."/>
        </authorList>
    </citation>
    <scope>NUCLEOTIDE SEQUENCE</scope>
    <source>
        <tissue evidence="10">Young leaves</tissue>
    </source>
</reference>
<dbReference type="Pfam" id="PF22770">
    <property type="entry name" value="POP1_C"/>
    <property type="match status" value="1"/>
</dbReference>
<feature type="region of interest" description="Disordered" evidence="6">
    <location>
        <begin position="43"/>
        <end position="93"/>
    </location>
</feature>
<dbReference type="InterPro" id="IPR039182">
    <property type="entry name" value="Pop1"/>
</dbReference>
<evidence type="ECO:0000256" key="2">
    <source>
        <dbReference type="ARBA" id="ARBA00004370"/>
    </source>
</evidence>
<dbReference type="PANTHER" id="PTHR22731:SF3">
    <property type="entry name" value="RIBONUCLEASES P_MRP PROTEIN SUBUNIT POP1"/>
    <property type="match status" value="1"/>
</dbReference>
<evidence type="ECO:0000259" key="7">
    <source>
        <dbReference type="Pfam" id="PF06978"/>
    </source>
</evidence>
<protein>
    <submittedName>
        <fullName evidence="10">Uncharacterized protein</fullName>
    </submittedName>
</protein>
<dbReference type="Pfam" id="PF06978">
    <property type="entry name" value="POP1_N"/>
    <property type="match status" value="1"/>
</dbReference>
<evidence type="ECO:0000313" key="10">
    <source>
        <dbReference type="EMBL" id="KAJ4969165.1"/>
    </source>
</evidence>
<dbReference type="Proteomes" id="UP001141806">
    <property type="component" value="Unassembled WGS sequence"/>
</dbReference>
<dbReference type="OrthoDB" id="442863at2759"/>
<name>A0A9Q0QRG8_9MAGN</name>
<dbReference type="InterPro" id="IPR012590">
    <property type="entry name" value="POPLD_dom"/>
</dbReference>
<keyword evidence="11" id="KW-1185">Reference proteome</keyword>
<dbReference type="AlphaFoldDB" id="A0A9Q0QRG8"/>
<evidence type="ECO:0000259" key="9">
    <source>
        <dbReference type="Pfam" id="PF22770"/>
    </source>
</evidence>
<proteinExistence type="predicted"/>